<protein>
    <submittedName>
        <fullName evidence="8">Osmoprotectant (Glycine betaine/ carnitine/choline/l-proline) ABC transporter ProZ</fullName>
    </submittedName>
</protein>
<dbReference type="Pfam" id="PF00528">
    <property type="entry name" value="BPD_transp_1"/>
    <property type="match status" value="1"/>
</dbReference>
<feature type="transmembrane region" description="Helical" evidence="6">
    <location>
        <begin position="153"/>
        <end position="177"/>
    </location>
</feature>
<dbReference type="CDD" id="cd06261">
    <property type="entry name" value="TM_PBP2"/>
    <property type="match status" value="1"/>
</dbReference>
<evidence type="ECO:0000256" key="3">
    <source>
        <dbReference type="ARBA" id="ARBA00022692"/>
    </source>
</evidence>
<reference evidence="8 9" key="1">
    <citation type="submission" date="2022-11" db="EMBL/GenBank/DDBJ databases">
        <title>Genome Sequencing of Nocardia sp. ON39_IFM12276 and assembly.</title>
        <authorList>
            <person name="Shimojima M."/>
            <person name="Toyokawa M."/>
            <person name="Uesaka K."/>
        </authorList>
    </citation>
    <scope>NUCLEOTIDE SEQUENCE [LARGE SCALE GENOMIC DNA]</scope>
    <source>
        <strain evidence="8 9">IFM 12276</strain>
    </source>
</reference>
<feature type="transmembrane region" description="Helical" evidence="6">
    <location>
        <begin position="189"/>
        <end position="214"/>
    </location>
</feature>
<evidence type="ECO:0000259" key="7">
    <source>
        <dbReference type="PROSITE" id="PS50928"/>
    </source>
</evidence>
<dbReference type="SUPFAM" id="SSF161098">
    <property type="entry name" value="MetI-like"/>
    <property type="match status" value="1"/>
</dbReference>
<dbReference type="PANTHER" id="PTHR30177">
    <property type="entry name" value="GLYCINE BETAINE/L-PROLINE TRANSPORT SYSTEM PERMEASE PROTEIN PROW"/>
    <property type="match status" value="1"/>
</dbReference>
<keyword evidence="3 6" id="KW-0812">Transmembrane</keyword>
<dbReference type="Gene3D" id="1.10.3720.10">
    <property type="entry name" value="MetI-like"/>
    <property type="match status" value="1"/>
</dbReference>
<evidence type="ECO:0000256" key="6">
    <source>
        <dbReference type="RuleBase" id="RU363032"/>
    </source>
</evidence>
<dbReference type="PROSITE" id="PS50928">
    <property type="entry name" value="ABC_TM1"/>
    <property type="match status" value="1"/>
</dbReference>
<evidence type="ECO:0000313" key="8">
    <source>
        <dbReference type="EMBL" id="BDT97817.1"/>
    </source>
</evidence>
<sequence>MNLFLDAWHYFTDGSNWSGPSGIGTRIGQHLWYSFLTVAVSAVIAIPLGLVIGHTRRGAAVLVGFANAMRALPTLGLLTFLVLLLGLGLIPPLLALVTVGVPPLLAGAYAGIANVPPDVVDASRAMGMTERQILFRAEVPNALPILLTGLRGATLQVVATATIAAYVNLGGLGRYIFDGISLYRYDRVLVGALLVALLAMLLDGLLAFAVWASAPGTGRLRRSPRTLGTPTAELQATN</sequence>
<dbReference type="RefSeq" id="WP_281877795.1">
    <property type="nucleotide sequence ID" value="NZ_AP026978.1"/>
</dbReference>
<proteinExistence type="inferred from homology"/>
<feature type="transmembrane region" description="Helical" evidence="6">
    <location>
        <begin position="74"/>
        <end position="97"/>
    </location>
</feature>
<evidence type="ECO:0000313" key="9">
    <source>
        <dbReference type="Proteomes" id="UP001317870"/>
    </source>
</evidence>
<gene>
    <name evidence="8" type="ORF">IFM12276_08460</name>
</gene>
<dbReference type="EMBL" id="AP026978">
    <property type="protein sequence ID" value="BDT97817.1"/>
    <property type="molecule type" value="Genomic_DNA"/>
</dbReference>
<dbReference type="PANTHER" id="PTHR30177:SF33">
    <property type="entry name" value="POSSIBLE OSMOPROTECTANT (GLYCINE BETAINE_CARNITINE_CHOLINE_L-PROLINE) TRANSPORT INTEGRAL MEMBRANE PROTEIN ABC TRANSPORTER PROZ"/>
    <property type="match status" value="1"/>
</dbReference>
<feature type="domain" description="ABC transmembrane type-1" evidence="7">
    <location>
        <begin position="31"/>
        <end position="206"/>
    </location>
</feature>
<dbReference type="InterPro" id="IPR000515">
    <property type="entry name" value="MetI-like"/>
</dbReference>
<feature type="transmembrane region" description="Helical" evidence="6">
    <location>
        <begin position="31"/>
        <end position="53"/>
    </location>
</feature>
<keyword evidence="2 6" id="KW-0813">Transport</keyword>
<evidence type="ECO:0000256" key="1">
    <source>
        <dbReference type="ARBA" id="ARBA00004141"/>
    </source>
</evidence>
<evidence type="ECO:0000256" key="2">
    <source>
        <dbReference type="ARBA" id="ARBA00022448"/>
    </source>
</evidence>
<comment type="subcellular location">
    <subcellularLocation>
        <location evidence="6">Cell membrane</location>
        <topology evidence="6">Multi-pass membrane protein</topology>
    </subcellularLocation>
    <subcellularLocation>
        <location evidence="1">Membrane</location>
        <topology evidence="1">Multi-pass membrane protein</topology>
    </subcellularLocation>
</comment>
<evidence type="ECO:0000256" key="4">
    <source>
        <dbReference type="ARBA" id="ARBA00022989"/>
    </source>
</evidence>
<dbReference type="InterPro" id="IPR035906">
    <property type="entry name" value="MetI-like_sf"/>
</dbReference>
<keyword evidence="9" id="KW-1185">Reference proteome</keyword>
<dbReference type="InterPro" id="IPR051204">
    <property type="entry name" value="ABC_transp_perm/SBD"/>
</dbReference>
<dbReference type="Proteomes" id="UP001317870">
    <property type="component" value="Chromosome"/>
</dbReference>
<evidence type="ECO:0000256" key="5">
    <source>
        <dbReference type="ARBA" id="ARBA00023136"/>
    </source>
</evidence>
<accession>A0ABN6TY81</accession>
<comment type="similarity">
    <text evidence="6">Belongs to the binding-protein-dependent transport system permease family.</text>
</comment>
<keyword evidence="4 6" id="KW-1133">Transmembrane helix</keyword>
<keyword evidence="5 6" id="KW-0472">Membrane</keyword>
<name>A0ABN6TY81_9NOCA</name>
<organism evidence="8 9">
    <name type="scientific">Nocardia sputorum</name>
    <dbReference type="NCBI Taxonomy" id="2984338"/>
    <lineage>
        <taxon>Bacteria</taxon>
        <taxon>Bacillati</taxon>
        <taxon>Actinomycetota</taxon>
        <taxon>Actinomycetes</taxon>
        <taxon>Mycobacteriales</taxon>
        <taxon>Nocardiaceae</taxon>
        <taxon>Nocardia</taxon>
    </lineage>
</organism>